<feature type="domain" description="Glycoside phosphorylase C-terminal" evidence="5">
    <location>
        <begin position="1013"/>
        <end position="1088"/>
    </location>
</feature>
<dbReference type="InterPro" id="IPR033432">
    <property type="entry name" value="GH94_catalytic"/>
</dbReference>
<feature type="domain" description="Glycoside phosphorylase super sandwich" evidence="4">
    <location>
        <begin position="305"/>
        <end position="544"/>
    </location>
</feature>
<dbReference type="Pfam" id="PF17167">
    <property type="entry name" value="Glyco_hydro_94"/>
    <property type="match status" value="1"/>
</dbReference>
<dbReference type="Gene3D" id="1.50.10.10">
    <property type="match status" value="1"/>
</dbReference>
<dbReference type="InterPro" id="IPR048771">
    <property type="entry name" value="SOGP_2nd"/>
</dbReference>
<dbReference type="Pfam" id="PF21250">
    <property type="entry name" value="SOGP_2nd"/>
    <property type="match status" value="1"/>
</dbReference>
<evidence type="ECO:0000259" key="6">
    <source>
        <dbReference type="Pfam" id="PF21958"/>
    </source>
</evidence>
<feature type="domain" description="Glycosyl hydrolase 94 catalytic" evidence="3">
    <location>
        <begin position="679"/>
        <end position="950"/>
    </location>
</feature>
<evidence type="ECO:0000259" key="3">
    <source>
        <dbReference type="Pfam" id="PF17167"/>
    </source>
</evidence>
<protein>
    <submittedName>
        <fullName evidence="7">Cellobiose phosphorylase</fullName>
    </submittedName>
</protein>
<evidence type="ECO:0000259" key="4">
    <source>
        <dbReference type="Pfam" id="PF21250"/>
    </source>
</evidence>
<evidence type="ECO:0000256" key="1">
    <source>
        <dbReference type="ARBA" id="ARBA00022676"/>
    </source>
</evidence>
<dbReference type="PANTHER" id="PTHR37469">
    <property type="entry name" value="CELLOBIONIC ACID PHOSPHORYLASE-RELATED"/>
    <property type="match status" value="1"/>
</dbReference>
<reference evidence="7 8" key="1">
    <citation type="submission" date="2019-01" db="EMBL/GenBank/DDBJ databases">
        <authorList>
            <consortium name="Pathogen Informatics"/>
        </authorList>
    </citation>
    <scope>NUCLEOTIDE SEQUENCE [LARGE SCALE GENOMIC DNA]</scope>
    <source>
        <strain evidence="7 8">NCTC10138</strain>
    </source>
</reference>
<dbReference type="KEGG" id="aaxa:NCTC10138_01602"/>
<dbReference type="GO" id="GO:0016757">
    <property type="term" value="F:glycosyltransferase activity"/>
    <property type="evidence" value="ECO:0007669"/>
    <property type="project" value="UniProtKB-KW"/>
</dbReference>
<accession>A0A449BFI5</accession>
<dbReference type="InterPro" id="IPR052047">
    <property type="entry name" value="GH94_Enzymes"/>
</dbReference>
<dbReference type="InterPro" id="IPR053831">
    <property type="entry name" value="SOGP_N"/>
</dbReference>
<dbReference type="PANTHER" id="PTHR37469:SF2">
    <property type="entry name" value="CELLOBIONIC ACID PHOSPHORYLASE"/>
    <property type="match status" value="1"/>
</dbReference>
<dbReference type="InterPro" id="IPR012341">
    <property type="entry name" value="6hp_glycosidase-like_sf"/>
</dbReference>
<dbReference type="SUPFAM" id="SSF48208">
    <property type="entry name" value="Six-hairpin glycosidases"/>
    <property type="match status" value="1"/>
</dbReference>
<dbReference type="AlphaFoldDB" id="A0A449BFI5"/>
<dbReference type="Gene3D" id="2.60.420.10">
    <property type="entry name" value="Maltose phosphorylase, domain 3"/>
    <property type="match status" value="1"/>
</dbReference>
<dbReference type="STRING" id="1278311.GCA_000428705_00577"/>
<dbReference type="Pfam" id="PF21270">
    <property type="entry name" value="SOGP_4th"/>
    <property type="match status" value="1"/>
</dbReference>
<keyword evidence="2" id="KW-0808">Transferase</keyword>
<evidence type="ECO:0000259" key="5">
    <source>
        <dbReference type="Pfam" id="PF21270"/>
    </source>
</evidence>
<evidence type="ECO:0000313" key="7">
    <source>
        <dbReference type="EMBL" id="VEU81204.1"/>
    </source>
</evidence>
<dbReference type="RefSeq" id="WP_052589748.1">
    <property type="nucleotide sequence ID" value="NZ_LR215048.1"/>
</dbReference>
<gene>
    <name evidence="7" type="ORF">NCTC10138_01602</name>
</gene>
<dbReference type="Pfam" id="PF21958">
    <property type="entry name" value="SOGP_N"/>
    <property type="match status" value="1"/>
</dbReference>
<evidence type="ECO:0000256" key="2">
    <source>
        <dbReference type="ARBA" id="ARBA00022679"/>
    </source>
</evidence>
<dbReference type="OrthoDB" id="9769991at2"/>
<organism evidence="7 8">
    <name type="scientific">Haploplasma axanthum</name>
    <name type="common">Acholeplasma axanthum</name>
    <dbReference type="NCBI Taxonomy" id="29552"/>
    <lineage>
        <taxon>Bacteria</taxon>
        <taxon>Bacillati</taxon>
        <taxon>Mycoplasmatota</taxon>
        <taxon>Mollicutes</taxon>
        <taxon>Acholeplasmatales</taxon>
        <taxon>Acholeplasmataceae</taxon>
        <taxon>Haploplasma</taxon>
    </lineage>
</organism>
<dbReference type="GO" id="GO:0005975">
    <property type="term" value="P:carbohydrate metabolic process"/>
    <property type="evidence" value="ECO:0007669"/>
    <property type="project" value="InterPro"/>
</dbReference>
<keyword evidence="1" id="KW-0328">Glycosyltransferase</keyword>
<name>A0A449BFI5_HAPAX</name>
<dbReference type="InterPro" id="IPR008928">
    <property type="entry name" value="6-hairpin_glycosidase_sf"/>
</dbReference>
<dbReference type="Proteomes" id="UP000289841">
    <property type="component" value="Chromosome"/>
</dbReference>
<dbReference type="InterPro" id="IPR048773">
    <property type="entry name" value="SOGP_C"/>
</dbReference>
<evidence type="ECO:0000313" key="8">
    <source>
        <dbReference type="Proteomes" id="UP000289841"/>
    </source>
</evidence>
<sequence>MIKFNTQISVDRISTDKLNFEILKSGDIYQIYQNDTLINLLKGNLLDGSVSNIYLRRENEGKYEFEKLLGVNSNSEYEIKGNSVIYSGVALDVKYQVTLSIVENRWYYDVLLDKVASSHNYELFYGQDVSVASRGMVQSSEAYTGQYVDYKVFIRDNKHTVLSRQNQGTPNLVQIGSFNETNSFSTDGFQFFGLSYKETNIPESLLKEELENRNYQYEFPYVVIQTKKFKLDSKKNFIFYGLFVENYKEIREEEFEINPSPIVNHEFTKLENAKKITHKIDFGNTIVGLDIQGEELKSKFKNIRNLEEENGKVLSFFADNYKHVITKEKELLVERPHGHILIHGDILNASENVFASTGFISGIFSSHIVLGNTNFHKLSGDVRNMLNVQKIAGLRIYIEVDNKYSLLTLPSYFEINANSLKWVYKLDNDTFEITYDALINDLQQSLEFKSLKGIKYNVLITEPIIMGEVENGRGIDFEVNSKKEITFTAKKNQMVMDRYPDLKYKYISANDVEILDDQEIFGDDASYGMLLLKYRNVSSFKLHLLGTLEKDFKNLKEYDKLKEEELANNFYHSIIPLKIEGNVSNRINAFNDLSFWYVHNALVHYSSPHGLEQFNGAAWGTRDVCQGPFELFITAQKYDLAKRILLKTFERQFIESGDYPQWFMFDKYYYIQAHESHGDIIVWPLKALATYLEVTGDRSILSEKVSYMSLQTNDFTKEKYSIVEHVNKSLDRIRSTEIEGIPLPAYGGGDWDDTLQPANQELTKIMVSTWTVSLLHQAFSKLLEELPSDEKELIDRIKKHDKDLTDNYYKYLIKNEIPTGFTIFDKDEVKALIHPTDNTTGLKYRLLAINRGIISELYDKDKIDFYVDLIDKNLKHPDGVRLMNDAVTYKGGKQTYFMRAETASNFGREVGLQYVHAHIRYIEAMAKIGKNDYVLDALSVINPINIRQNVKNALYRQSNAYFSSSDGYFYDRYEAKKNFDKLRTGEVQVKAGWRVYSSGPGIYLNQLITNALGIKVHNNDLLIDPAVSKEFDNVTVNYKYLGKDLKVKYHHSDKNSVLVNGKEVSTFVNNKYKENGYLIDKQELSNATSITVDVFFK</sequence>
<proteinExistence type="predicted"/>
<feature type="domain" description="SOGP N-terminal" evidence="6">
    <location>
        <begin position="22"/>
        <end position="241"/>
    </location>
</feature>
<keyword evidence="8" id="KW-1185">Reference proteome</keyword>
<dbReference type="EMBL" id="LR215048">
    <property type="protein sequence ID" value="VEU81204.1"/>
    <property type="molecule type" value="Genomic_DNA"/>
</dbReference>